<dbReference type="GO" id="GO:0004845">
    <property type="term" value="F:uracil phosphoribosyltransferase activity"/>
    <property type="evidence" value="ECO:0007669"/>
    <property type="project" value="UniProtKB-UniRule"/>
</dbReference>
<evidence type="ECO:0000256" key="8">
    <source>
        <dbReference type="ARBA" id="ARBA00022842"/>
    </source>
</evidence>
<evidence type="ECO:0000313" key="17">
    <source>
        <dbReference type="EMBL" id="MST57432.1"/>
    </source>
</evidence>
<comment type="function">
    <text evidence="12 15">Catalyzes the conversion of uracil and 5-phospho-alpha-D-ribose 1-diphosphate (PRPP) to UMP and diphosphate.</text>
</comment>
<dbReference type="RefSeq" id="WP_022154839.1">
    <property type="nucleotide sequence ID" value="NZ_DAWCKG010000167.1"/>
</dbReference>
<evidence type="ECO:0000256" key="9">
    <source>
        <dbReference type="ARBA" id="ARBA00023134"/>
    </source>
</evidence>
<keyword evidence="9 15" id="KW-0342">GTP-binding</keyword>
<dbReference type="SUPFAM" id="SSF53271">
    <property type="entry name" value="PRTase-like"/>
    <property type="match status" value="1"/>
</dbReference>
<keyword evidence="7 15" id="KW-0547">Nucleotide-binding</keyword>
<evidence type="ECO:0000256" key="6">
    <source>
        <dbReference type="ARBA" id="ARBA00022679"/>
    </source>
</evidence>
<reference evidence="17 18" key="1">
    <citation type="submission" date="2019-08" db="EMBL/GenBank/DDBJ databases">
        <title>In-depth cultivation of the pig gut microbiome towards novel bacterial diversity and tailored functional studies.</title>
        <authorList>
            <person name="Wylensek D."/>
            <person name="Hitch T.C.A."/>
            <person name="Clavel T."/>
        </authorList>
    </citation>
    <scope>NUCLEOTIDE SEQUENCE [LARGE SCALE GENOMIC DNA]</scope>
    <source>
        <strain evidence="17 18">WCA3-601-WT-6H</strain>
    </source>
</reference>
<dbReference type="AlphaFoldDB" id="A0A6L5YIF6"/>
<keyword evidence="18" id="KW-1185">Reference proteome</keyword>
<feature type="binding site" evidence="15">
    <location>
        <begin position="199"/>
        <end position="201"/>
    </location>
    <ligand>
        <name>uracil</name>
        <dbReference type="ChEBI" id="CHEBI:17568"/>
    </ligand>
</feature>
<evidence type="ECO:0000256" key="13">
    <source>
        <dbReference type="ARBA" id="ARBA00072146"/>
    </source>
</evidence>
<organism evidence="17 18">
    <name type="scientific">Waltera intestinalis</name>
    <dbReference type="NCBI Taxonomy" id="2606635"/>
    <lineage>
        <taxon>Bacteria</taxon>
        <taxon>Bacillati</taxon>
        <taxon>Bacillota</taxon>
        <taxon>Clostridia</taxon>
        <taxon>Lachnospirales</taxon>
        <taxon>Lachnospiraceae</taxon>
        <taxon>Waltera</taxon>
    </lineage>
</organism>
<gene>
    <name evidence="15" type="primary">upp</name>
    <name evidence="17" type="ORF">FYJ59_04110</name>
</gene>
<dbReference type="Gene3D" id="3.40.50.2020">
    <property type="match status" value="1"/>
</dbReference>
<dbReference type="InterPro" id="IPR029057">
    <property type="entry name" value="PRTase-like"/>
</dbReference>
<evidence type="ECO:0000256" key="14">
    <source>
        <dbReference type="ARBA" id="ARBA00079807"/>
    </source>
</evidence>
<dbReference type="Pfam" id="PF14681">
    <property type="entry name" value="UPRTase"/>
    <property type="match status" value="1"/>
</dbReference>
<feature type="binding site" evidence="15">
    <location>
        <position position="79"/>
    </location>
    <ligand>
        <name>5-phospho-alpha-D-ribose 1-diphosphate</name>
        <dbReference type="ChEBI" id="CHEBI:58017"/>
    </ligand>
</feature>
<dbReference type="PANTHER" id="PTHR32315">
    <property type="entry name" value="ADENINE PHOSPHORIBOSYLTRANSFERASE"/>
    <property type="match status" value="1"/>
</dbReference>
<accession>A0A6L5YIF6</accession>
<dbReference type="Proteomes" id="UP000476055">
    <property type="component" value="Unassembled WGS sequence"/>
</dbReference>
<dbReference type="EMBL" id="VUMU01000003">
    <property type="protein sequence ID" value="MST57432.1"/>
    <property type="molecule type" value="Genomic_DNA"/>
</dbReference>
<comment type="similarity">
    <text evidence="2 15">Belongs to the UPRTase family.</text>
</comment>
<dbReference type="NCBIfam" id="NF001097">
    <property type="entry name" value="PRK00129.1"/>
    <property type="match status" value="1"/>
</dbReference>
<comment type="activity regulation">
    <text evidence="15">Allosterically activated by GTP.</text>
</comment>
<dbReference type="GO" id="GO:0000287">
    <property type="term" value="F:magnesium ion binding"/>
    <property type="evidence" value="ECO:0007669"/>
    <property type="project" value="UniProtKB-UniRule"/>
</dbReference>
<dbReference type="FunFam" id="3.40.50.2020:FF:000003">
    <property type="entry name" value="Uracil phosphoribosyltransferase"/>
    <property type="match status" value="1"/>
</dbReference>
<protein>
    <recommendedName>
        <fullName evidence="13 15">Uracil phosphoribosyltransferase</fullName>
        <ecNumber evidence="3 15">2.4.2.9</ecNumber>
    </recommendedName>
    <alternativeName>
        <fullName evidence="10 15">UMP pyrophosphorylase</fullName>
    </alternativeName>
    <alternativeName>
        <fullName evidence="14 15">UPRTase</fullName>
    </alternativeName>
</protein>
<comment type="pathway">
    <text evidence="1 15">Pyrimidine metabolism; UMP biosynthesis via salvage pathway; UMP from uracil: step 1/1.</text>
</comment>
<evidence type="ECO:0000313" key="18">
    <source>
        <dbReference type="Proteomes" id="UP000476055"/>
    </source>
</evidence>
<dbReference type="PANTHER" id="PTHR32315:SF4">
    <property type="entry name" value="URACIL PHOSPHORIBOSYLTRANSFERASE, CHLOROPLASTIC"/>
    <property type="match status" value="1"/>
</dbReference>
<dbReference type="GO" id="GO:0005525">
    <property type="term" value="F:GTP binding"/>
    <property type="evidence" value="ECO:0007669"/>
    <property type="project" value="UniProtKB-KW"/>
</dbReference>
<sequence length="209" mass="22814">MSKVVVMDHPLIEQKIGIIRRKETGTKDFRQNISEIAMLIGYEATKDLKLEEVEIETPICKTTVKQLKGKKLALVPILRAGLGMVDGMLSLIPAAKVGHIGLYRDPETLKPVEYYCKLPADCAEREVFVVDPMLATGGSSIAAIQLLKDKGCKSIRLLCIIAAPEGVKAMQEAHPDVDIYIGAMDQKLNDHGYIVPGLGDAGDRIFGTK</sequence>
<dbReference type="NCBIfam" id="TIGR01091">
    <property type="entry name" value="upp"/>
    <property type="match status" value="1"/>
</dbReference>
<evidence type="ECO:0000256" key="2">
    <source>
        <dbReference type="ARBA" id="ARBA00009516"/>
    </source>
</evidence>
<dbReference type="InterPro" id="IPR005765">
    <property type="entry name" value="UPRT"/>
</dbReference>
<keyword evidence="4 15" id="KW-0021">Allosteric enzyme</keyword>
<keyword evidence="5 15" id="KW-0328">Glycosyltransferase</keyword>
<evidence type="ECO:0000256" key="1">
    <source>
        <dbReference type="ARBA" id="ARBA00005180"/>
    </source>
</evidence>
<dbReference type="InterPro" id="IPR034332">
    <property type="entry name" value="Upp_B"/>
</dbReference>
<evidence type="ECO:0000256" key="15">
    <source>
        <dbReference type="HAMAP-Rule" id="MF_01218"/>
    </source>
</evidence>
<evidence type="ECO:0000256" key="10">
    <source>
        <dbReference type="ARBA" id="ARBA00031082"/>
    </source>
</evidence>
<evidence type="ECO:0000256" key="5">
    <source>
        <dbReference type="ARBA" id="ARBA00022676"/>
    </source>
</evidence>
<feature type="binding site" evidence="15">
    <location>
        <position position="104"/>
    </location>
    <ligand>
        <name>5-phospho-alpha-D-ribose 1-diphosphate</name>
        <dbReference type="ChEBI" id="CHEBI:58017"/>
    </ligand>
</feature>
<dbReference type="GO" id="GO:0005737">
    <property type="term" value="C:cytoplasm"/>
    <property type="evidence" value="ECO:0007669"/>
    <property type="project" value="UniProtKB-ARBA"/>
</dbReference>
<dbReference type="HAMAP" id="MF_01218_B">
    <property type="entry name" value="Upp_B"/>
    <property type="match status" value="1"/>
</dbReference>
<keyword evidence="6 15" id="KW-0808">Transferase</keyword>
<name>A0A6L5YIF6_9FIRM</name>
<dbReference type="InterPro" id="IPR050054">
    <property type="entry name" value="UPRTase/APRTase"/>
</dbReference>
<dbReference type="UniPathway" id="UPA00574">
    <property type="reaction ID" value="UER00636"/>
</dbReference>
<evidence type="ECO:0000256" key="11">
    <source>
        <dbReference type="ARBA" id="ARBA00052919"/>
    </source>
</evidence>
<evidence type="ECO:0000256" key="3">
    <source>
        <dbReference type="ARBA" id="ARBA00011894"/>
    </source>
</evidence>
<dbReference type="GO" id="GO:0006223">
    <property type="term" value="P:uracil salvage"/>
    <property type="evidence" value="ECO:0007669"/>
    <property type="project" value="InterPro"/>
</dbReference>
<evidence type="ECO:0000256" key="12">
    <source>
        <dbReference type="ARBA" id="ARBA00056901"/>
    </source>
</evidence>
<dbReference type="GO" id="GO:0044206">
    <property type="term" value="P:UMP salvage"/>
    <property type="evidence" value="ECO:0007669"/>
    <property type="project" value="UniProtKB-UniRule"/>
</dbReference>
<dbReference type="CDD" id="cd06223">
    <property type="entry name" value="PRTases_typeI"/>
    <property type="match status" value="1"/>
</dbReference>
<evidence type="ECO:0000256" key="7">
    <source>
        <dbReference type="ARBA" id="ARBA00022741"/>
    </source>
</evidence>
<feature type="binding site" evidence="15">
    <location>
        <position position="194"/>
    </location>
    <ligand>
        <name>uracil</name>
        <dbReference type="ChEBI" id="CHEBI:17568"/>
    </ligand>
</feature>
<keyword evidence="8 15" id="KW-0460">Magnesium</keyword>
<evidence type="ECO:0000256" key="4">
    <source>
        <dbReference type="ARBA" id="ARBA00022533"/>
    </source>
</evidence>
<evidence type="ECO:0000259" key="16">
    <source>
        <dbReference type="Pfam" id="PF14681"/>
    </source>
</evidence>
<proteinExistence type="inferred from homology"/>
<feature type="binding site" evidence="15">
    <location>
        <begin position="131"/>
        <end position="139"/>
    </location>
    <ligand>
        <name>5-phospho-alpha-D-ribose 1-diphosphate</name>
        <dbReference type="ChEBI" id="CHEBI:58017"/>
    </ligand>
</feature>
<comment type="catalytic activity">
    <reaction evidence="11 15">
        <text>UMP + diphosphate = 5-phospho-alpha-D-ribose 1-diphosphate + uracil</text>
        <dbReference type="Rhea" id="RHEA:13017"/>
        <dbReference type="ChEBI" id="CHEBI:17568"/>
        <dbReference type="ChEBI" id="CHEBI:33019"/>
        <dbReference type="ChEBI" id="CHEBI:57865"/>
        <dbReference type="ChEBI" id="CHEBI:58017"/>
        <dbReference type="EC" id="2.4.2.9"/>
    </reaction>
</comment>
<feature type="binding site" evidence="15">
    <location>
        <position position="200"/>
    </location>
    <ligand>
        <name>5-phospho-alpha-D-ribose 1-diphosphate</name>
        <dbReference type="ChEBI" id="CHEBI:58017"/>
    </ligand>
</feature>
<dbReference type="InterPro" id="IPR000836">
    <property type="entry name" value="PRTase_dom"/>
</dbReference>
<dbReference type="EC" id="2.4.2.9" evidence="3 15"/>
<comment type="cofactor">
    <cofactor evidence="15">
        <name>Mg(2+)</name>
        <dbReference type="ChEBI" id="CHEBI:18420"/>
    </cofactor>
    <text evidence="15">Binds 1 Mg(2+) ion per subunit. The magnesium is bound as Mg-PRPP.</text>
</comment>
<feature type="domain" description="Phosphoribosyltransferase" evidence="16">
    <location>
        <begin position="6"/>
        <end position="208"/>
    </location>
</feature>
<comment type="caution">
    <text evidence="17">The sequence shown here is derived from an EMBL/GenBank/DDBJ whole genome shotgun (WGS) entry which is preliminary data.</text>
</comment>